<accession>A0A6C2CP41</accession>
<feature type="region of interest" description="Disordered" evidence="1">
    <location>
        <begin position="103"/>
        <end position="123"/>
    </location>
</feature>
<comment type="caution">
    <text evidence="2">The sequence shown here is derived from an EMBL/GenBank/DDBJ whole genome shotgun (WGS) entry which is preliminary data.</text>
</comment>
<evidence type="ECO:0000313" key="2">
    <source>
        <dbReference type="EMBL" id="TYC54995.1"/>
    </source>
</evidence>
<sequence length="123" mass="13340">MASAANPRIAPQQIEADIETYLALKVIDNYTPHNARYALPSAADALARLRTVEEAAIHAHNTLSAARDALLTAQRDFHEIILGAKNEARALFGPDSDQVASLGLKKKSERSKPKRVVKGVAEE</sequence>
<protein>
    <submittedName>
        <fullName evidence="2">Uncharacterized protein</fullName>
    </submittedName>
</protein>
<keyword evidence="3" id="KW-1185">Reference proteome</keyword>
<dbReference type="OrthoDB" id="531848at2"/>
<organism evidence="2 3">
    <name type="scientific">Zoogloea oleivorans</name>
    <dbReference type="NCBI Taxonomy" id="1552750"/>
    <lineage>
        <taxon>Bacteria</taxon>
        <taxon>Pseudomonadati</taxon>
        <taxon>Pseudomonadota</taxon>
        <taxon>Betaproteobacteria</taxon>
        <taxon>Rhodocyclales</taxon>
        <taxon>Zoogloeaceae</taxon>
        <taxon>Zoogloea</taxon>
    </lineage>
</organism>
<dbReference type="RefSeq" id="WP_148580127.1">
    <property type="nucleotide sequence ID" value="NZ_JAVEUW010000030.1"/>
</dbReference>
<dbReference type="Proteomes" id="UP000389128">
    <property type="component" value="Unassembled WGS sequence"/>
</dbReference>
<dbReference type="EMBL" id="SDKK01000015">
    <property type="protein sequence ID" value="TYC54995.1"/>
    <property type="molecule type" value="Genomic_DNA"/>
</dbReference>
<gene>
    <name evidence="2" type="ORF">ETQ85_16220</name>
</gene>
<proteinExistence type="predicted"/>
<feature type="compositionally biased region" description="Basic residues" evidence="1">
    <location>
        <begin position="104"/>
        <end position="117"/>
    </location>
</feature>
<reference evidence="2 3" key="1">
    <citation type="submission" date="2019-01" db="EMBL/GenBank/DDBJ databases">
        <title>Zoogloea oleivorans genome sequencing and assembly.</title>
        <authorList>
            <person name="Tancsics A."/>
            <person name="Farkas M."/>
            <person name="Kriszt B."/>
            <person name="Maroti G."/>
            <person name="Horvath B."/>
        </authorList>
    </citation>
    <scope>NUCLEOTIDE SEQUENCE [LARGE SCALE GENOMIC DNA]</scope>
    <source>
        <strain evidence="2 3">Buc</strain>
    </source>
</reference>
<evidence type="ECO:0000256" key="1">
    <source>
        <dbReference type="SAM" id="MobiDB-lite"/>
    </source>
</evidence>
<evidence type="ECO:0000313" key="3">
    <source>
        <dbReference type="Proteomes" id="UP000389128"/>
    </source>
</evidence>
<dbReference type="AlphaFoldDB" id="A0A6C2CP41"/>
<name>A0A6C2CP41_9RHOO</name>